<sequence length="426" mass="46829">MRASVAPISLASLMKQGRLLLACLCFCAVFNSIAQAQNSRWPLNWGDWETATGDWGGYRTKLNDMGIDPELNYTHDIMANPVGGERQSAAYAGALDASIDFDLQKLLGLNGTSFSFGLYQGLGRDLSGEDINNVFDVAQIFIGDVFGISQMNILQRLANDRVEIAIGRLSTGTDFAYSDAFPLYVNSGVNGNPVQLLENLPSFTTPPFSQWGVRGTLKPQESLYLSVGAYNADLNAQDNDSQGLNFKFNPEDGVLVIAEGGALVGQEKTSAYLPGRYMLGGYYDTSDYTPFTDANATEEGNWGLYFIANQMVYEEQADQGLNLWGLFTFAPQQSINSLPYGVSGGAYYKGLLDSRDNDITAGAFYLGFFSDDLPGQTFELVFEINHRFQFTEWFYTTVDGQYVVNPNGQTNISDAWVVGFEMSVDF</sequence>
<dbReference type="InterPro" id="IPR007049">
    <property type="entry name" value="Carb-sel_porin_OprB"/>
</dbReference>
<feature type="chain" id="PRO_5044970030" evidence="2">
    <location>
        <begin position="37"/>
        <end position="426"/>
    </location>
</feature>
<keyword evidence="2" id="KW-0732">Signal</keyword>
<name>A0A1I3Y342_9HYPH</name>
<feature type="signal peptide" evidence="2">
    <location>
        <begin position="1"/>
        <end position="36"/>
    </location>
</feature>
<reference evidence="3 4" key="1">
    <citation type="submission" date="2016-10" db="EMBL/GenBank/DDBJ databases">
        <authorList>
            <person name="Varghese N."/>
            <person name="Submissions S."/>
        </authorList>
    </citation>
    <scope>NUCLEOTIDE SEQUENCE [LARGE SCALE GENOMIC DNA]</scope>
    <source>
        <strain evidence="3 4">DSM 16392</strain>
    </source>
</reference>
<dbReference type="Gene3D" id="2.40.160.180">
    <property type="entry name" value="Carbohydrate-selective porin OprB"/>
    <property type="match status" value="1"/>
</dbReference>
<gene>
    <name evidence="3" type="ORF">SAMN04488518_103330</name>
</gene>
<dbReference type="Pfam" id="PF04966">
    <property type="entry name" value="OprB"/>
    <property type="match status" value="1"/>
</dbReference>
<protein>
    <submittedName>
        <fullName evidence="3">Porin, OprB family</fullName>
    </submittedName>
</protein>
<proteinExistence type="inferred from homology"/>
<evidence type="ECO:0000256" key="1">
    <source>
        <dbReference type="ARBA" id="ARBA00008769"/>
    </source>
</evidence>
<dbReference type="InterPro" id="IPR052932">
    <property type="entry name" value="OprB_Porin"/>
</dbReference>
<dbReference type="InterPro" id="IPR038673">
    <property type="entry name" value="OprB_sf"/>
</dbReference>
<dbReference type="EMBL" id="FOSK01000003">
    <property type="protein sequence ID" value="SFK26284.1"/>
    <property type="molecule type" value="Genomic_DNA"/>
</dbReference>
<dbReference type="Proteomes" id="UP000199598">
    <property type="component" value="Unassembled WGS sequence"/>
</dbReference>
<evidence type="ECO:0000256" key="2">
    <source>
        <dbReference type="RuleBase" id="RU363072"/>
    </source>
</evidence>
<dbReference type="PANTHER" id="PTHR37944:SF1">
    <property type="entry name" value="PORIN B"/>
    <property type="match status" value="1"/>
</dbReference>
<organism evidence="3 4">
    <name type="scientific">Pseudovibrio ascidiaceicola</name>
    <dbReference type="NCBI Taxonomy" id="285279"/>
    <lineage>
        <taxon>Bacteria</taxon>
        <taxon>Pseudomonadati</taxon>
        <taxon>Pseudomonadota</taxon>
        <taxon>Alphaproteobacteria</taxon>
        <taxon>Hyphomicrobiales</taxon>
        <taxon>Stappiaceae</taxon>
        <taxon>Pseudovibrio</taxon>
    </lineage>
</organism>
<evidence type="ECO:0000313" key="4">
    <source>
        <dbReference type="Proteomes" id="UP000199598"/>
    </source>
</evidence>
<keyword evidence="4" id="KW-1185">Reference proteome</keyword>
<dbReference type="PANTHER" id="PTHR37944">
    <property type="entry name" value="PORIN B"/>
    <property type="match status" value="1"/>
</dbReference>
<accession>A0A1I3Y342</accession>
<evidence type="ECO:0000313" key="3">
    <source>
        <dbReference type="EMBL" id="SFK26284.1"/>
    </source>
</evidence>
<comment type="caution">
    <text evidence="3">The sequence shown here is derived from an EMBL/GenBank/DDBJ whole genome shotgun (WGS) entry which is preliminary data.</text>
</comment>
<comment type="similarity">
    <text evidence="1 2">Belongs to the OprB family.</text>
</comment>